<comment type="similarity">
    <text evidence="1">Belongs to the short-chain dehydrogenases/reductases (SDR) family.</text>
</comment>
<dbReference type="EMBL" id="UYRT01083124">
    <property type="protein sequence ID" value="VDN27007.1"/>
    <property type="molecule type" value="Genomic_DNA"/>
</dbReference>
<gene>
    <name evidence="4" type="ORF">GPUH_LOCUS15964</name>
</gene>
<protein>
    <submittedName>
        <fullName evidence="6">Hydroxysteroid 17-beta dehydrogenase 12</fullName>
    </submittedName>
</protein>
<dbReference type="PANTHER" id="PTHR43899:SF13">
    <property type="entry name" value="RH59310P"/>
    <property type="match status" value="1"/>
</dbReference>
<keyword evidence="3" id="KW-1133">Transmembrane helix</keyword>
<keyword evidence="5" id="KW-1185">Reference proteome</keyword>
<evidence type="ECO:0000313" key="5">
    <source>
        <dbReference type="Proteomes" id="UP000271098"/>
    </source>
</evidence>
<organism evidence="6">
    <name type="scientific">Gongylonema pulchrum</name>
    <dbReference type="NCBI Taxonomy" id="637853"/>
    <lineage>
        <taxon>Eukaryota</taxon>
        <taxon>Metazoa</taxon>
        <taxon>Ecdysozoa</taxon>
        <taxon>Nematoda</taxon>
        <taxon>Chromadorea</taxon>
        <taxon>Rhabditida</taxon>
        <taxon>Spirurina</taxon>
        <taxon>Spiruromorpha</taxon>
        <taxon>Spiruroidea</taxon>
        <taxon>Gongylonematidae</taxon>
        <taxon>Gongylonema</taxon>
    </lineage>
</organism>
<keyword evidence="3" id="KW-0472">Membrane</keyword>
<dbReference type="InterPro" id="IPR002347">
    <property type="entry name" value="SDR_fam"/>
</dbReference>
<dbReference type="PANTHER" id="PTHR43899">
    <property type="entry name" value="RH59310P"/>
    <property type="match status" value="1"/>
</dbReference>
<proteinExistence type="inferred from homology"/>
<evidence type="ECO:0000313" key="6">
    <source>
        <dbReference type="WBParaSite" id="GPUH_0001598601-mRNA-1"/>
    </source>
</evidence>
<evidence type="ECO:0000256" key="2">
    <source>
        <dbReference type="ARBA" id="ARBA00023002"/>
    </source>
</evidence>
<dbReference type="AlphaFoldDB" id="A0A183E4S3"/>
<evidence type="ECO:0000256" key="1">
    <source>
        <dbReference type="ARBA" id="ARBA00006484"/>
    </source>
</evidence>
<dbReference type="WBParaSite" id="GPUH_0001598601-mRNA-1">
    <property type="protein sequence ID" value="GPUH_0001598601-mRNA-1"/>
    <property type="gene ID" value="GPUH_0001598601"/>
</dbReference>
<evidence type="ECO:0000313" key="4">
    <source>
        <dbReference type="EMBL" id="VDN27007.1"/>
    </source>
</evidence>
<accession>A0A183E4S3</accession>
<dbReference type="Gene3D" id="3.40.50.720">
    <property type="entry name" value="NAD(P)-binding Rossmann-like Domain"/>
    <property type="match status" value="1"/>
</dbReference>
<feature type="transmembrane region" description="Helical" evidence="3">
    <location>
        <begin position="6"/>
        <end position="32"/>
    </location>
</feature>
<dbReference type="Proteomes" id="UP000271098">
    <property type="component" value="Unassembled WGS sequence"/>
</dbReference>
<keyword evidence="3" id="KW-0812">Transmembrane</keyword>
<name>A0A183E4S3_9BILA</name>
<dbReference type="OrthoDB" id="5545019at2759"/>
<sequence length="147" mass="16561">MCFIITSLGYICLSYILFWLCSILYAIFYPYFIGRPIDLKKAAGGKWAVITGATDGIGKGYAFELARKGFSIVLISRSEIKLQNVKEQLIRETNIHDTEVITILFDFVCQDIEQYERIILSQLRNLDIGILGLLIASICINVSVIEA</sequence>
<reference evidence="6" key="1">
    <citation type="submission" date="2016-06" db="UniProtKB">
        <authorList>
            <consortium name="WormBaseParasite"/>
        </authorList>
    </citation>
    <scope>IDENTIFICATION</scope>
</reference>
<keyword evidence="2" id="KW-0560">Oxidoreductase</keyword>
<dbReference type="SUPFAM" id="SSF51735">
    <property type="entry name" value="NAD(P)-binding Rossmann-fold domains"/>
    <property type="match status" value="1"/>
</dbReference>
<reference evidence="4 5" key="2">
    <citation type="submission" date="2018-11" db="EMBL/GenBank/DDBJ databases">
        <authorList>
            <consortium name="Pathogen Informatics"/>
        </authorList>
    </citation>
    <scope>NUCLEOTIDE SEQUENCE [LARGE SCALE GENOMIC DNA]</scope>
</reference>
<dbReference type="InterPro" id="IPR051019">
    <property type="entry name" value="VLCFA-Steroid_DH"/>
</dbReference>
<dbReference type="Pfam" id="PF00106">
    <property type="entry name" value="adh_short"/>
    <property type="match status" value="1"/>
</dbReference>
<evidence type="ECO:0000256" key="3">
    <source>
        <dbReference type="SAM" id="Phobius"/>
    </source>
</evidence>
<dbReference type="GO" id="GO:0016491">
    <property type="term" value="F:oxidoreductase activity"/>
    <property type="evidence" value="ECO:0007669"/>
    <property type="project" value="UniProtKB-KW"/>
</dbReference>
<dbReference type="InterPro" id="IPR036291">
    <property type="entry name" value="NAD(P)-bd_dom_sf"/>
</dbReference>
<feature type="transmembrane region" description="Helical" evidence="3">
    <location>
        <begin position="126"/>
        <end position="145"/>
    </location>
</feature>